<keyword evidence="3 10" id="KW-0328">Glycosyltransferase</keyword>
<dbReference type="GO" id="GO:0005975">
    <property type="term" value="P:carbohydrate metabolic process"/>
    <property type="evidence" value="ECO:0007669"/>
    <property type="project" value="InterPro"/>
</dbReference>
<dbReference type="InterPro" id="IPR006009">
    <property type="entry name" value="GlcNAc_MurG"/>
</dbReference>
<dbReference type="GO" id="GO:0071555">
    <property type="term" value="P:cell wall organization"/>
    <property type="evidence" value="ECO:0007669"/>
    <property type="project" value="UniProtKB-KW"/>
</dbReference>
<gene>
    <name evidence="10 13" type="primary">murG</name>
    <name evidence="13" type="ORF">NYP16_14085</name>
</gene>
<organism evidence="13 14">
    <name type="scientific">Govanella unica</name>
    <dbReference type="NCBI Taxonomy" id="2975056"/>
    <lineage>
        <taxon>Bacteria</taxon>
        <taxon>Pseudomonadati</taxon>
        <taxon>Pseudomonadota</taxon>
        <taxon>Alphaproteobacteria</taxon>
        <taxon>Emcibacterales</taxon>
        <taxon>Govanellaceae</taxon>
        <taxon>Govanella</taxon>
    </lineage>
</organism>
<comment type="similarity">
    <text evidence="10">Belongs to the glycosyltransferase 28 family. MurG subfamily.</text>
</comment>
<evidence type="ECO:0000256" key="6">
    <source>
        <dbReference type="ARBA" id="ARBA00022984"/>
    </source>
</evidence>
<dbReference type="HAMAP" id="MF_00033">
    <property type="entry name" value="MurG"/>
    <property type="match status" value="1"/>
</dbReference>
<dbReference type="NCBIfam" id="TIGR01133">
    <property type="entry name" value="murG"/>
    <property type="match status" value="1"/>
</dbReference>
<dbReference type="GO" id="GO:0009252">
    <property type="term" value="P:peptidoglycan biosynthetic process"/>
    <property type="evidence" value="ECO:0007669"/>
    <property type="project" value="UniProtKB-UniRule"/>
</dbReference>
<dbReference type="RefSeq" id="WP_274944791.1">
    <property type="nucleotide sequence ID" value="NZ_JANWOI010000005.1"/>
</dbReference>
<evidence type="ECO:0000256" key="2">
    <source>
        <dbReference type="ARBA" id="ARBA00022618"/>
    </source>
</evidence>
<dbReference type="PANTHER" id="PTHR21015">
    <property type="entry name" value="UDP-N-ACETYLGLUCOSAMINE--N-ACETYLMURAMYL-(PENTAPEPTIDE) PYROPHOSPHORYL-UNDECAPRENOL N-ACETYLGLUCOSAMINE TRANSFERASE 1"/>
    <property type="match status" value="1"/>
</dbReference>
<keyword evidence="6 10" id="KW-0573">Peptidoglycan synthesis</keyword>
<comment type="pathway">
    <text evidence="10">Cell wall biogenesis; peptidoglycan biosynthesis.</text>
</comment>
<evidence type="ECO:0000256" key="9">
    <source>
        <dbReference type="ARBA" id="ARBA00023316"/>
    </source>
</evidence>
<feature type="binding site" evidence="10">
    <location>
        <begin position="15"/>
        <end position="17"/>
    </location>
    <ligand>
        <name>UDP-N-acetyl-alpha-D-glucosamine</name>
        <dbReference type="ChEBI" id="CHEBI:57705"/>
    </ligand>
</feature>
<dbReference type="EMBL" id="JANWOI010000005">
    <property type="protein sequence ID" value="MDA5195078.1"/>
    <property type="molecule type" value="Genomic_DNA"/>
</dbReference>
<dbReference type="InterPro" id="IPR007235">
    <property type="entry name" value="Glyco_trans_28_C"/>
</dbReference>
<comment type="catalytic activity">
    <reaction evidence="10">
        <text>di-trans,octa-cis-undecaprenyl diphospho-N-acetyl-alpha-D-muramoyl-L-alanyl-D-glutamyl-meso-2,6-diaminopimeloyl-D-alanyl-D-alanine + UDP-N-acetyl-alpha-D-glucosamine = di-trans,octa-cis-undecaprenyl diphospho-[N-acetyl-alpha-D-glucosaminyl-(1-&gt;4)]-N-acetyl-alpha-D-muramoyl-L-alanyl-D-glutamyl-meso-2,6-diaminopimeloyl-D-alanyl-D-alanine + UDP + H(+)</text>
        <dbReference type="Rhea" id="RHEA:31227"/>
        <dbReference type="ChEBI" id="CHEBI:15378"/>
        <dbReference type="ChEBI" id="CHEBI:57705"/>
        <dbReference type="ChEBI" id="CHEBI:58223"/>
        <dbReference type="ChEBI" id="CHEBI:61387"/>
        <dbReference type="ChEBI" id="CHEBI:61388"/>
        <dbReference type="EC" id="2.4.1.227"/>
    </reaction>
</comment>
<dbReference type="GO" id="GO:0050511">
    <property type="term" value="F:undecaprenyldiphospho-muramoylpentapeptide beta-N-acetylglucosaminyltransferase activity"/>
    <property type="evidence" value="ECO:0007669"/>
    <property type="project" value="UniProtKB-UniRule"/>
</dbReference>
<feature type="domain" description="Glycosyltransferase family 28 N-terminal" evidence="11">
    <location>
        <begin position="8"/>
        <end position="142"/>
    </location>
</feature>
<feature type="domain" description="Glycosyl transferase family 28 C-terminal" evidence="12">
    <location>
        <begin position="189"/>
        <end position="353"/>
    </location>
</feature>
<dbReference type="GO" id="GO:0008360">
    <property type="term" value="P:regulation of cell shape"/>
    <property type="evidence" value="ECO:0007669"/>
    <property type="project" value="UniProtKB-KW"/>
</dbReference>
<reference evidence="13" key="1">
    <citation type="submission" date="2022-08" db="EMBL/GenBank/DDBJ databases">
        <authorList>
            <person name="Vandamme P."/>
            <person name="Hettiarachchi A."/>
            <person name="Peeters C."/>
            <person name="Cnockaert M."/>
            <person name="Carlier A."/>
        </authorList>
    </citation>
    <scope>NUCLEOTIDE SEQUENCE</scope>
    <source>
        <strain evidence="13">LMG 31809</strain>
    </source>
</reference>
<sequence>MKRRQFTIALAAGGTGGHVIPAQALAAELARRGHRPVLLTDRRGLRYAPLFPDIPVHEVANAPAGSGLLTRIRSGLMAIGGSLRAARLLRDIDASAVIGFGGYPSLPSGFGAFLAGVPLALHEQNAVFGGSNRLLARVAQFVALSAPDTQRLPRWISNQHVTGNPVRPAVTLLRDRDYPTPEADGPLRILVIGGSQGATILSDVVPAAISALPKAMYARLAIIQQAREEDLDRVRNAYQSLGIAAAVLPFIDNLPTELAEAHLMIARSGASTVSELSAAGRPAILVPFAAATDDHQTANAAELRDAGGAWVIAQKDFTPGTLAKLLQSLLREPTQLVTAAAAARATGRPNAASDIADLIERMILARGPLAALPLLDEQNKDAA</sequence>
<dbReference type="InterPro" id="IPR004276">
    <property type="entry name" value="GlycoTrans_28_N"/>
</dbReference>
<dbReference type="Pfam" id="PF03033">
    <property type="entry name" value="Glyco_transf_28"/>
    <property type="match status" value="1"/>
</dbReference>
<keyword evidence="1 10" id="KW-1003">Cell membrane</keyword>
<evidence type="ECO:0000256" key="8">
    <source>
        <dbReference type="ARBA" id="ARBA00023306"/>
    </source>
</evidence>
<accession>A0A9X3Z8K5</accession>
<evidence type="ECO:0000256" key="5">
    <source>
        <dbReference type="ARBA" id="ARBA00022960"/>
    </source>
</evidence>
<comment type="subcellular location">
    <subcellularLocation>
        <location evidence="10">Cell membrane</location>
        <topology evidence="10">Peripheral membrane protein</topology>
        <orientation evidence="10">Cytoplasmic side</orientation>
    </subcellularLocation>
</comment>
<dbReference type="AlphaFoldDB" id="A0A9X3Z8K5"/>
<keyword evidence="7 10" id="KW-0472">Membrane</keyword>
<evidence type="ECO:0000259" key="11">
    <source>
        <dbReference type="Pfam" id="PF03033"/>
    </source>
</evidence>
<evidence type="ECO:0000256" key="7">
    <source>
        <dbReference type="ARBA" id="ARBA00023136"/>
    </source>
</evidence>
<dbReference type="SUPFAM" id="SSF53756">
    <property type="entry name" value="UDP-Glycosyltransferase/glycogen phosphorylase"/>
    <property type="match status" value="1"/>
</dbReference>
<dbReference type="Proteomes" id="UP001141619">
    <property type="component" value="Unassembled WGS sequence"/>
</dbReference>
<comment type="caution">
    <text evidence="13">The sequence shown here is derived from an EMBL/GenBank/DDBJ whole genome shotgun (WGS) entry which is preliminary data.</text>
</comment>
<keyword evidence="9 10" id="KW-0961">Cell wall biogenesis/degradation</keyword>
<keyword evidence="4 10" id="KW-0808">Transferase</keyword>
<evidence type="ECO:0000259" key="12">
    <source>
        <dbReference type="Pfam" id="PF04101"/>
    </source>
</evidence>
<proteinExistence type="inferred from homology"/>
<name>A0A9X3Z8K5_9PROT</name>
<evidence type="ECO:0000256" key="3">
    <source>
        <dbReference type="ARBA" id="ARBA00022676"/>
    </source>
</evidence>
<keyword evidence="5 10" id="KW-0133">Cell shape</keyword>
<dbReference type="Gene3D" id="3.40.50.2000">
    <property type="entry name" value="Glycogen Phosphorylase B"/>
    <property type="match status" value="2"/>
</dbReference>
<feature type="binding site" evidence="10">
    <location>
        <position position="251"/>
    </location>
    <ligand>
        <name>UDP-N-acetyl-alpha-D-glucosamine</name>
        <dbReference type="ChEBI" id="CHEBI:57705"/>
    </ligand>
</feature>
<comment type="function">
    <text evidence="10">Cell wall formation. Catalyzes the transfer of a GlcNAc subunit on undecaprenyl-pyrophosphoryl-MurNAc-pentapeptide (lipid intermediate I) to form undecaprenyl-pyrophosphoryl-MurNAc-(pentapeptide)GlcNAc (lipid intermediate II).</text>
</comment>
<evidence type="ECO:0000313" key="13">
    <source>
        <dbReference type="EMBL" id="MDA5195078.1"/>
    </source>
</evidence>
<protein>
    <recommendedName>
        <fullName evidence="10">UDP-N-acetylglucosamine--N-acetylmuramyl-(pentapeptide) pyrophosphoryl-undecaprenol N-acetylglucosamine transferase</fullName>
        <ecNumber evidence="10">2.4.1.227</ecNumber>
    </recommendedName>
    <alternativeName>
        <fullName evidence="10">Undecaprenyl-PP-MurNAc-pentapeptide-UDPGlcNAc GlcNAc transferase</fullName>
    </alternativeName>
</protein>
<feature type="binding site" evidence="10">
    <location>
        <position position="195"/>
    </location>
    <ligand>
        <name>UDP-N-acetyl-alpha-D-glucosamine</name>
        <dbReference type="ChEBI" id="CHEBI:57705"/>
    </ligand>
</feature>
<reference evidence="13" key="2">
    <citation type="journal article" date="2023" name="Syst. Appl. Microbiol.">
        <title>Govania unica gen. nov., sp. nov., a rare biosphere bacterium that represents a novel family in the class Alphaproteobacteria.</title>
        <authorList>
            <person name="Vandamme P."/>
            <person name="Peeters C."/>
            <person name="Hettiarachchi A."/>
            <person name="Cnockaert M."/>
            <person name="Carlier A."/>
        </authorList>
    </citation>
    <scope>NUCLEOTIDE SEQUENCE</scope>
    <source>
        <strain evidence="13">LMG 31809</strain>
    </source>
</reference>
<dbReference type="PANTHER" id="PTHR21015:SF22">
    <property type="entry name" value="GLYCOSYLTRANSFERASE"/>
    <property type="match status" value="1"/>
</dbReference>
<evidence type="ECO:0000313" key="14">
    <source>
        <dbReference type="Proteomes" id="UP001141619"/>
    </source>
</evidence>
<feature type="binding site" evidence="10">
    <location>
        <position position="125"/>
    </location>
    <ligand>
        <name>UDP-N-acetyl-alpha-D-glucosamine</name>
        <dbReference type="ChEBI" id="CHEBI:57705"/>
    </ligand>
</feature>
<dbReference type="CDD" id="cd03785">
    <property type="entry name" value="GT28_MurG"/>
    <property type="match status" value="1"/>
</dbReference>
<evidence type="ECO:0000256" key="4">
    <source>
        <dbReference type="ARBA" id="ARBA00022679"/>
    </source>
</evidence>
<dbReference type="GO" id="GO:0005886">
    <property type="term" value="C:plasma membrane"/>
    <property type="evidence" value="ECO:0007669"/>
    <property type="project" value="UniProtKB-SubCell"/>
</dbReference>
<evidence type="ECO:0000256" key="1">
    <source>
        <dbReference type="ARBA" id="ARBA00022475"/>
    </source>
</evidence>
<keyword evidence="2 10" id="KW-0132">Cell division</keyword>
<dbReference type="EC" id="2.4.1.227" evidence="10"/>
<dbReference type="GO" id="GO:0051301">
    <property type="term" value="P:cell division"/>
    <property type="evidence" value="ECO:0007669"/>
    <property type="project" value="UniProtKB-KW"/>
</dbReference>
<keyword evidence="14" id="KW-1185">Reference proteome</keyword>
<comment type="caution">
    <text evidence="10">Lacks conserved residue(s) required for the propagation of feature annotation.</text>
</comment>
<evidence type="ECO:0000256" key="10">
    <source>
        <dbReference type="HAMAP-Rule" id="MF_00033"/>
    </source>
</evidence>
<feature type="binding site" evidence="10">
    <location>
        <position position="296"/>
    </location>
    <ligand>
        <name>UDP-N-acetyl-alpha-D-glucosamine</name>
        <dbReference type="ChEBI" id="CHEBI:57705"/>
    </ligand>
</feature>
<keyword evidence="8 10" id="KW-0131">Cell cycle</keyword>
<feature type="binding site" evidence="10">
    <location>
        <position position="167"/>
    </location>
    <ligand>
        <name>UDP-N-acetyl-alpha-D-glucosamine</name>
        <dbReference type="ChEBI" id="CHEBI:57705"/>
    </ligand>
</feature>
<dbReference type="Pfam" id="PF04101">
    <property type="entry name" value="Glyco_tran_28_C"/>
    <property type="match status" value="1"/>
</dbReference>